<dbReference type="SUPFAM" id="SSF47323">
    <property type="entry name" value="Anticodon-binding domain of a subclass of class I aminoacyl-tRNA synthetases"/>
    <property type="match status" value="1"/>
</dbReference>
<dbReference type="PANTHER" id="PTHR43326">
    <property type="entry name" value="METHIONYL-TRNA SYNTHETASE"/>
    <property type="match status" value="1"/>
</dbReference>
<dbReference type="FunFam" id="2.170.220.10:FF:000001">
    <property type="entry name" value="methionine--tRNA ligase, mitochondrial"/>
    <property type="match status" value="1"/>
</dbReference>
<evidence type="ECO:0000259" key="10">
    <source>
        <dbReference type="Pfam" id="PF19303"/>
    </source>
</evidence>
<proteinExistence type="inferred from homology"/>
<evidence type="ECO:0000259" key="9">
    <source>
        <dbReference type="Pfam" id="PF09334"/>
    </source>
</evidence>
<name>A0AAV1IBB6_9CHLO</name>
<dbReference type="InterPro" id="IPR023457">
    <property type="entry name" value="Met-tRNA_synth_2"/>
</dbReference>
<dbReference type="GO" id="GO:0004825">
    <property type="term" value="F:methionine-tRNA ligase activity"/>
    <property type="evidence" value="ECO:0007669"/>
    <property type="project" value="UniProtKB-EC"/>
</dbReference>
<keyword evidence="3 8" id="KW-0547">Nucleotide-binding</keyword>
<keyword evidence="4 8" id="KW-0067">ATP-binding</keyword>
<evidence type="ECO:0000256" key="8">
    <source>
        <dbReference type="RuleBase" id="RU363039"/>
    </source>
</evidence>
<accession>A0AAV1IBB6</accession>
<keyword evidence="2 8" id="KW-0436">Ligase</keyword>
<evidence type="ECO:0000256" key="5">
    <source>
        <dbReference type="ARBA" id="ARBA00022917"/>
    </source>
</evidence>
<dbReference type="Proteomes" id="UP001314263">
    <property type="component" value="Unassembled WGS sequence"/>
</dbReference>
<evidence type="ECO:0000256" key="7">
    <source>
        <dbReference type="ARBA" id="ARBA00047364"/>
    </source>
</evidence>
<reference evidence="11 12" key="1">
    <citation type="submission" date="2023-10" db="EMBL/GenBank/DDBJ databases">
        <authorList>
            <person name="Maclean D."/>
            <person name="Macfadyen A."/>
        </authorList>
    </citation>
    <scope>NUCLEOTIDE SEQUENCE [LARGE SCALE GENOMIC DNA]</scope>
</reference>
<dbReference type="Gene3D" id="3.40.50.620">
    <property type="entry name" value="HUPs"/>
    <property type="match status" value="1"/>
</dbReference>
<dbReference type="PRINTS" id="PR01041">
    <property type="entry name" value="TRNASYNTHMET"/>
</dbReference>
<comment type="caution">
    <text evidence="11">The sequence shown here is derived from an EMBL/GenBank/DDBJ whole genome shotgun (WGS) entry which is preliminary data.</text>
</comment>
<dbReference type="EMBL" id="CAUYUE010000011">
    <property type="protein sequence ID" value="CAK0784666.1"/>
    <property type="molecule type" value="Genomic_DNA"/>
</dbReference>
<evidence type="ECO:0000256" key="1">
    <source>
        <dbReference type="ARBA" id="ARBA00012838"/>
    </source>
</evidence>
<dbReference type="InterPro" id="IPR014729">
    <property type="entry name" value="Rossmann-like_a/b/a_fold"/>
</dbReference>
<dbReference type="Pfam" id="PF19303">
    <property type="entry name" value="Anticodon_3"/>
    <property type="match status" value="1"/>
</dbReference>
<evidence type="ECO:0000256" key="2">
    <source>
        <dbReference type="ARBA" id="ARBA00022598"/>
    </source>
</evidence>
<dbReference type="PANTHER" id="PTHR43326:SF1">
    <property type="entry name" value="METHIONINE--TRNA LIGASE, MITOCHONDRIAL"/>
    <property type="match status" value="1"/>
</dbReference>
<dbReference type="AlphaFoldDB" id="A0AAV1IBB6"/>
<evidence type="ECO:0000256" key="3">
    <source>
        <dbReference type="ARBA" id="ARBA00022741"/>
    </source>
</evidence>
<keyword evidence="12" id="KW-1185">Reference proteome</keyword>
<dbReference type="HAMAP" id="MF_01228">
    <property type="entry name" value="Met_tRNA_synth_type2"/>
    <property type="match status" value="1"/>
</dbReference>
<dbReference type="GO" id="GO:0006431">
    <property type="term" value="P:methionyl-tRNA aminoacylation"/>
    <property type="evidence" value="ECO:0007669"/>
    <property type="project" value="InterPro"/>
</dbReference>
<protein>
    <recommendedName>
        <fullName evidence="1">methionine--tRNA ligase</fullName>
        <ecNumber evidence="1">6.1.1.10</ecNumber>
    </recommendedName>
</protein>
<dbReference type="GO" id="GO:0005739">
    <property type="term" value="C:mitochondrion"/>
    <property type="evidence" value="ECO:0007669"/>
    <property type="project" value="UniProtKB-ARBA"/>
</dbReference>
<dbReference type="CDD" id="cd00814">
    <property type="entry name" value="MetRS_core"/>
    <property type="match status" value="1"/>
</dbReference>
<feature type="domain" description="Methionyl-tRNA synthetase anticodon-binding" evidence="10">
    <location>
        <begin position="474"/>
        <end position="602"/>
    </location>
</feature>
<keyword evidence="5 8" id="KW-0648">Protein biosynthesis</keyword>
<comment type="catalytic activity">
    <reaction evidence="7">
        <text>tRNA(Met) + L-methionine + ATP = L-methionyl-tRNA(Met) + AMP + diphosphate</text>
        <dbReference type="Rhea" id="RHEA:13481"/>
        <dbReference type="Rhea" id="RHEA-COMP:9667"/>
        <dbReference type="Rhea" id="RHEA-COMP:9698"/>
        <dbReference type="ChEBI" id="CHEBI:30616"/>
        <dbReference type="ChEBI" id="CHEBI:33019"/>
        <dbReference type="ChEBI" id="CHEBI:57844"/>
        <dbReference type="ChEBI" id="CHEBI:78442"/>
        <dbReference type="ChEBI" id="CHEBI:78530"/>
        <dbReference type="ChEBI" id="CHEBI:456215"/>
        <dbReference type="EC" id="6.1.1.10"/>
    </reaction>
</comment>
<dbReference type="InterPro" id="IPR041872">
    <property type="entry name" value="Anticodon_Met"/>
</dbReference>
<dbReference type="Pfam" id="PF09334">
    <property type="entry name" value="tRNA-synt_1g"/>
    <property type="match status" value="1"/>
</dbReference>
<dbReference type="InterPro" id="IPR033911">
    <property type="entry name" value="MetRS_core"/>
</dbReference>
<dbReference type="InterPro" id="IPR015413">
    <property type="entry name" value="Methionyl/Leucyl_tRNA_Synth"/>
</dbReference>
<evidence type="ECO:0000313" key="11">
    <source>
        <dbReference type="EMBL" id="CAK0784666.1"/>
    </source>
</evidence>
<organism evidence="11 12">
    <name type="scientific">Coccomyxa viridis</name>
    <dbReference type="NCBI Taxonomy" id="1274662"/>
    <lineage>
        <taxon>Eukaryota</taxon>
        <taxon>Viridiplantae</taxon>
        <taxon>Chlorophyta</taxon>
        <taxon>core chlorophytes</taxon>
        <taxon>Trebouxiophyceae</taxon>
        <taxon>Trebouxiophyceae incertae sedis</taxon>
        <taxon>Coccomyxaceae</taxon>
        <taxon>Coccomyxa</taxon>
    </lineage>
</organism>
<keyword evidence="6 8" id="KW-0030">Aminoacyl-tRNA synthetase</keyword>
<sequence length="613" mass="67763">MPLKVLTMLQHRLSPSMGRTLQCPWISISRQSHAHSVSHCQSSIFASNVLRDAARSAWPWQQQRGCKSAASSSDNGNSVSADNRTFFATTPLYYVNAEPHMGSAYTTMAADAIARFQRLLGRRVTLVTGTDEHGEKIAEAAAAKGQQPQEHCDGVVSAFKGLWEELDIRYDSFIRTTEPKHEAVVKSILSRVWETGDIYKAKYEGWYCVGCEAYKDDSEMEGDHACPTHKKRCVEREEENYFFALSKYQNQIQALIEEEGFVQPEARRNEMLGWVRAGLRDFSISRAAVAWGIPIPLDPSQTVYVWFDALLGYMSALLPEGVEAQPKELQARGWPANVHFVGKDILRFHAVYWPGMLMSAGLPIPKKIFAHGFLTKDGMKMGKSLGNVLDPRSLLKAYGADAVRFYFLKEIVFGQDGDFSELRFRDIVNAYLANSIGNLLNRTQGLLKKNCSSMLPVAASSIPADNPLRVLAAEQADRAEAAYQDFRLHDALEAGLAISNRGNLYMEEVAPWTAFKKGSDAEKHAAAAALVAVLEAVRIVALIMSPVTPGLSSRIYAGLGMSPEQFDCLRWSDVQWGGLPEGQSMPKPQPVFARIEADPVTDVSVSAVSMAAQ</sequence>
<dbReference type="EC" id="6.1.1.10" evidence="1"/>
<dbReference type="GO" id="GO:0005524">
    <property type="term" value="F:ATP binding"/>
    <property type="evidence" value="ECO:0007669"/>
    <property type="project" value="UniProtKB-KW"/>
</dbReference>
<dbReference type="SUPFAM" id="SSF52374">
    <property type="entry name" value="Nucleotidylyl transferase"/>
    <property type="match status" value="1"/>
</dbReference>
<dbReference type="Gene3D" id="1.10.730.10">
    <property type="entry name" value="Isoleucyl-tRNA Synthetase, Domain 1"/>
    <property type="match status" value="1"/>
</dbReference>
<comment type="similarity">
    <text evidence="8">Belongs to the class-I aminoacyl-tRNA synthetase family.</text>
</comment>
<gene>
    <name evidence="11" type="ORF">CVIRNUC_007870</name>
</gene>
<evidence type="ECO:0000256" key="6">
    <source>
        <dbReference type="ARBA" id="ARBA00023146"/>
    </source>
</evidence>
<dbReference type="InterPro" id="IPR009080">
    <property type="entry name" value="tRNAsynth_Ia_anticodon-bd"/>
</dbReference>
<dbReference type="Gene3D" id="2.170.220.10">
    <property type="match status" value="1"/>
</dbReference>
<evidence type="ECO:0000256" key="4">
    <source>
        <dbReference type="ARBA" id="ARBA00022840"/>
    </source>
</evidence>
<evidence type="ECO:0000313" key="12">
    <source>
        <dbReference type="Proteomes" id="UP001314263"/>
    </source>
</evidence>
<dbReference type="GO" id="GO:0009570">
    <property type="term" value="C:chloroplast stroma"/>
    <property type="evidence" value="ECO:0007669"/>
    <property type="project" value="TreeGrafter"/>
</dbReference>
<feature type="domain" description="Methionyl/Leucyl tRNA synthetase" evidence="9">
    <location>
        <begin position="230"/>
        <end position="443"/>
    </location>
</feature>